<dbReference type="KEGG" id="prv:G7070_14600"/>
<keyword evidence="3" id="KW-1185">Reference proteome</keyword>
<name>A0A6G7Y8W6_9ACTN</name>
<gene>
    <name evidence="2" type="ORF">G7070_14600</name>
</gene>
<proteinExistence type="predicted"/>
<dbReference type="EMBL" id="CP049865">
    <property type="protein sequence ID" value="QIK73262.1"/>
    <property type="molecule type" value="Genomic_DNA"/>
</dbReference>
<accession>A0A6G7Y8W6</accession>
<evidence type="ECO:0000313" key="3">
    <source>
        <dbReference type="Proteomes" id="UP000501058"/>
    </source>
</evidence>
<evidence type="ECO:0000313" key="2">
    <source>
        <dbReference type="EMBL" id="QIK73262.1"/>
    </source>
</evidence>
<evidence type="ECO:0000256" key="1">
    <source>
        <dbReference type="SAM" id="MobiDB-lite"/>
    </source>
</evidence>
<reference evidence="2 3" key="1">
    <citation type="submission" date="2020-03" db="EMBL/GenBank/DDBJ databases">
        <title>Propioniciclava sp. nov., isolated from Hydrophilus acuminatus.</title>
        <authorList>
            <person name="Hyun D.-W."/>
            <person name="Bae J.-W."/>
        </authorList>
    </citation>
    <scope>NUCLEOTIDE SEQUENCE [LARGE SCALE GENOMIC DNA]</scope>
    <source>
        <strain evidence="2 3">HDW11</strain>
    </source>
</reference>
<sequence length="152" mass="16306">MTASPTRTRPPLVRLTAPDRPPWHPALPLPAAILGPDGPPGRDPASERAAAAFYRVLAEVLDGRRPLAQVRPLLAPRAAALVADLIRGRPEGPLRAGRPRLQECRPGAVEANALLWTPRGCCAVAVRLERRRGAWVAVAVEAALPGDSRPRR</sequence>
<organism evidence="2 3">
    <name type="scientific">Propioniciclava coleopterorum</name>
    <dbReference type="NCBI Taxonomy" id="2714937"/>
    <lineage>
        <taxon>Bacteria</taxon>
        <taxon>Bacillati</taxon>
        <taxon>Actinomycetota</taxon>
        <taxon>Actinomycetes</taxon>
        <taxon>Propionibacteriales</taxon>
        <taxon>Propionibacteriaceae</taxon>
        <taxon>Propioniciclava</taxon>
    </lineage>
</organism>
<protein>
    <recommendedName>
        <fullName evidence="4">Alanine, arginine and proline rich protein</fullName>
    </recommendedName>
</protein>
<dbReference type="Pfam" id="PF20060">
    <property type="entry name" value="DUF6459"/>
    <property type="match status" value="1"/>
</dbReference>
<dbReference type="InterPro" id="IPR045596">
    <property type="entry name" value="DUF6459"/>
</dbReference>
<evidence type="ECO:0008006" key="4">
    <source>
        <dbReference type="Google" id="ProtNLM"/>
    </source>
</evidence>
<dbReference type="RefSeq" id="WP_166234333.1">
    <property type="nucleotide sequence ID" value="NZ_CP049865.1"/>
</dbReference>
<dbReference type="Proteomes" id="UP000501058">
    <property type="component" value="Chromosome"/>
</dbReference>
<feature type="region of interest" description="Disordered" evidence="1">
    <location>
        <begin position="1"/>
        <end position="28"/>
    </location>
</feature>
<feature type="compositionally biased region" description="Pro residues" evidence="1">
    <location>
        <begin position="19"/>
        <end position="28"/>
    </location>
</feature>
<dbReference type="AlphaFoldDB" id="A0A6G7Y8W6"/>